<dbReference type="OrthoDB" id="9800167at2"/>
<dbReference type="Pfam" id="PF00487">
    <property type="entry name" value="FA_desaturase"/>
    <property type="match status" value="1"/>
</dbReference>
<accession>A0A2S2FCN3</accession>
<dbReference type="AlphaFoldDB" id="A0A2S2FCN3"/>
<dbReference type="GO" id="GO:0006629">
    <property type="term" value="P:lipid metabolic process"/>
    <property type="evidence" value="ECO:0007669"/>
    <property type="project" value="InterPro"/>
</dbReference>
<feature type="transmembrane region" description="Helical" evidence="1">
    <location>
        <begin position="82"/>
        <end position="102"/>
    </location>
</feature>
<proteinExistence type="predicted"/>
<keyword evidence="1" id="KW-0472">Membrane</keyword>
<keyword evidence="4" id="KW-1185">Reference proteome</keyword>
<evidence type="ECO:0000313" key="4">
    <source>
        <dbReference type="Proteomes" id="UP000245977"/>
    </source>
</evidence>
<feature type="transmembrane region" description="Helical" evidence="1">
    <location>
        <begin position="158"/>
        <end position="176"/>
    </location>
</feature>
<evidence type="ECO:0000313" key="3">
    <source>
        <dbReference type="EMBL" id="AWL28650.1"/>
    </source>
</evidence>
<feature type="transmembrane region" description="Helical" evidence="1">
    <location>
        <begin position="182"/>
        <end position="199"/>
    </location>
</feature>
<sequence length="262" mass="31137">MNSHTHLLEKVQWRDLVSLRQKDVVFELMISLPWLILSFILAYFAWYPIALFCSFMFFLTGLRQVHNAFHFALGVTRQQTHWSMLILSILMLGSMHAVQINHLRHHQYCMQEQDVEAKSARMKWWQALLFGPIFPFMLHKKAFEVGTATQKKWMRAEILANLVVLVLVFFVLDVTFLKYHVIAMLIGQCMTAFFAVWTVHHDTEDHIYMARTVRNEFKRVITYNMFYHVEHHLFPAVPTRNLHILAKRLDAYDPNVEIREVF</sequence>
<name>A0A2S2FCN3_9GAMM</name>
<keyword evidence="1" id="KW-0812">Transmembrane</keyword>
<dbReference type="Proteomes" id="UP000245977">
    <property type="component" value="Chromosome"/>
</dbReference>
<feature type="domain" description="Fatty acid desaturase" evidence="2">
    <location>
        <begin position="46"/>
        <end position="254"/>
    </location>
</feature>
<dbReference type="EMBL" id="CP029397">
    <property type="protein sequence ID" value="AWL28650.1"/>
    <property type="molecule type" value="Genomic_DNA"/>
</dbReference>
<dbReference type="STRING" id="1871111.GCA_001704615_00184"/>
<keyword evidence="1" id="KW-1133">Transmembrane helix</keyword>
<organism evidence="3 4">
    <name type="scientific">Acinetobacter defluvii</name>
    <dbReference type="NCBI Taxonomy" id="1871111"/>
    <lineage>
        <taxon>Bacteria</taxon>
        <taxon>Pseudomonadati</taxon>
        <taxon>Pseudomonadota</taxon>
        <taxon>Gammaproteobacteria</taxon>
        <taxon>Moraxellales</taxon>
        <taxon>Moraxellaceae</taxon>
        <taxon>Acinetobacter</taxon>
    </lineage>
</organism>
<protein>
    <submittedName>
        <fullName evidence="3">Fatty acid desaturase</fullName>
    </submittedName>
</protein>
<gene>
    <name evidence="3" type="ORF">DJ533_08765</name>
</gene>
<evidence type="ECO:0000259" key="2">
    <source>
        <dbReference type="Pfam" id="PF00487"/>
    </source>
</evidence>
<evidence type="ECO:0000256" key="1">
    <source>
        <dbReference type="SAM" id="Phobius"/>
    </source>
</evidence>
<reference evidence="3" key="1">
    <citation type="submission" date="2019-08" db="EMBL/GenBank/DDBJ databases">
        <title>The complete genome of Acinetobacter defluvii strain WCHAD010030.</title>
        <authorList>
            <person name="Hu Y."/>
            <person name="Qin J."/>
            <person name="Feng Y."/>
            <person name="Zong Z."/>
        </authorList>
    </citation>
    <scope>NUCLEOTIDE SEQUENCE</scope>
    <source>
        <strain evidence="3">WCHA30</strain>
    </source>
</reference>
<dbReference type="RefSeq" id="WP_065992145.1">
    <property type="nucleotide sequence ID" value="NZ_CP029397.2"/>
</dbReference>
<dbReference type="InterPro" id="IPR005804">
    <property type="entry name" value="FA_desaturase_dom"/>
</dbReference>
<feature type="transmembrane region" description="Helical" evidence="1">
    <location>
        <begin position="34"/>
        <end position="62"/>
    </location>
</feature>
<dbReference type="KEGG" id="adv:DJ533_08765"/>